<dbReference type="SUPFAM" id="SSF55174">
    <property type="entry name" value="Alpha-L RNA-binding motif"/>
    <property type="match status" value="1"/>
</dbReference>
<evidence type="ECO:0000256" key="1">
    <source>
        <dbReference type="PROSITE-ProRule" id="PRU00182"/>
    </source>
</evidence>
<dbReference type="RefSeq" id="WP_204702509.1">
    <property type="nucleotide sequence ID" value="NZ_JAFBDQ010000017.1"/>
</dbReference>
<name>A0A938XU22_9FIRM</name>
<protein>
    <submittedName>
        <fullName evidence="2">Ribosome-associated protein</fullName>
    </submittedName>
</protein>
<dbReference type="GO" id="GO:0003723">
    <property type="term" value="F:RNA binding"/>
    <property type="evidence" value="ECO:0007669"/>
    <property type="project" value="UniProtKB-KW"/>
</dbReference>
<dbReference type="Pfam" id="PF13275">
    <property type="entry name" value="S4_2"/>
    <property type="match status" value="1"/>
</dbReference>
<keyword evidence="3" id="KW-1185">Reference proteome</keyword>
<accession>A0A938XU22</accession>
<reference evidence="2" key="1">
    <citation type="submission" date="2021-01" db="EMBL/GenBank/DDBJ databases">
        <title>Genomic Encyclopedia of Type Strains, Phase IV (KMG-IV): sequencing the most valuable type-strain genomes for metagenomic binning, comparative biology and taxonomic classification.</title>
        <authorList>
            <person name="Goeker M."/>
        </authorList>
    </citation>
    <scope>NUCLEOTIDE SEQUENCE</scope>
    <source>
        <strain evidence="2">DSM 23230</strain>
    </source>
</reference>
<dbReference type="InterPro" id="IPR036986">
    <property type="entry name" value="S4_RNA-bd_sf"/>
</dbReference>
<keyword evidence="1" id="KW-0694">RNA-binding</keyword>
<proteinExistence type="predicted"/>
<gene>
    <name evidence="2" type="ORF">JOC47_002627</name>
</gene>
<comment type="caution">
    <text evidence="2">The sequence shown here is derived from an EMBL/GenBank/DDBJ whole genome shotgun (WGS) entry which is preliminary data.</text>
</comment>
<dbReference type="Proteomes" id="UP000774000">
    <property type="component" value="Unassembled WGS sequence"/>
</dbReference>
<sequence length="70" mass="7743">MEKIKIKTETIDLGQLLKWGNLVSTGGEAKAVINEKRVKVNGEVETQRAKTLKPGDIVEFEGQKYKVVAS</sequence>
<evidence type="ECO:0000313" key="2">
    <source>
        <dbReference type="EMBL" id="MBM7557761.1"/>
    </source>
</evidence>
<dbReference type="AlphaFoldDB" id="A0A938XU22"/>
<dbReference type="EMBL" id="JAFBDQ010000017">
    <property type="protein sequence ID" value="MBM7557761.1"/>
    <property type="molecule type" value="Genomic_DNA"/>
</dbReference>
<evidence type="ECO:0000313" key="3">
    <source>
        <dbReference type="Proteomes" id="UP000774000"/>
    </source>
</evidence>
<dbReference type="PROSITE" id="PS50889">
    <property type="entry name" value="S4"/>
    <property type="match status" value="1"/>
</dbReference>
<organism evidence="2 3">
    <name type="scientific">Halanaerobacter jeridensis</name>
    <dbReference type="NCBI Taxonomy" id="706427"/>
    <lineage>
        <taxon>Bacteria</taxon>
        <taxon>Bacillati</taxon>
        <taxon>Bacillota</taxon>
        <taxon>Clostridia</taxon>
        <taxon>Halanaerobiales</taxon>
        <taxon>Halobacteroidaceae</taxon>
        <taxon>Halanaerobacter</taxon>
    </lineage>
</organism>
<dbReference type="CDD" id="cd00165">
    <property type="entry name" value="S4"/>
    <property type="match status" value="1"/>
</dbReference>
<dbReference type="Gene3D" id="3.10.290.10">
    <property type="entry name" value="RNA-binding S4 domain"/>
    <property type="match status" value="1"/>
</dbReference>